<feature type="transmembrane region" description="Helical" evidence="7">
    <location>
        <begin position="82"/>
        <end position="105"/>
    </location>
</feature>
<proteinExistence type="inferred from homology"/>
<keyword evidence="5 7" id="KW-1133">Transmembrane helix</keyword>
<feature type="domain" description="Peptidase S54 rhomboid" evidence="8">
    <location>
        <begin position="81"/>
        <end position="233"/>
    </location>
</feature>
<feature type="transmembrane region" description="Helical" evidence="7">
    <location>
        <begin position="117"/>
        <end position="135"/>
    </location>
</feature>
<reference evidence="9" key="1">
    <citation type="journal article" date="2020" name="mSystems">
        <title>Genome- and Community-Level Interaction Insights into Carbon Utilization and Element Cycling Functions of Hydrothermarchaeota in Hydrothermal Sediment.</title>
        <authorList>
            <person name="Zhou Z."/>
            <person name="Liu Y."/>
            <person name="Xu W."/>
            <person name="Pan J."/>
            <person name="Luo Z.H."/>
            <person name="Li M."/>
        </authorList>
    </citation>
    <scope>NUCLEOTIDE SEQUENCE [LARGE SCALE GENOMIC DNA]</scope>
    <source>
        <strain evidence="9">SpSt-374</strain>
    </source>
</reference>
<name>A0A7C3ZW15_9CYAN</name>
<evidence type="ECO:0000256" key="1">
    <source>
        <dbReference type="ARBA" id="ARBA00004141"/>
    </source>
</evidence>
<comment type="subcellular location">
    <subcellularLocation>
        <location evidence="1">Membrane</location>
        <topology evidence="1">Multi-pass membrane protein</topology>
    </subcellularLocation>
</comment>
<keyword evidence="6 7" id="KW-0472">Membrane</keyword>
<accession>A0A7C3ZW15</accession>
<evidence type="ECO:0000256" key="3">
    <source>
        <dbReference type="ARBA" id="ARBA00022692"/>
    </source>
</evidence>
<organism evidence="9">
    <name type="scientific">Planktothricoides sp. SpSt-374</name>
    <dbReference type="NCBI Taxonomy" id="2282167"/>
    <lineage>
        <taxon>Bacteria</taxon>
        <taxon>Bacillati</taxon>
        <taxon>Cyanobacteriota</taxon>
        <taxon>Cyanophyceae</taxon>
        <taxon>Oscillatoriophycideae</taxon>
        <taxon>Oscillatoriales</taxon>
        <taxon>Oscillatoriaceae</taxon>
        <taxon>Planktothricoides</taxon>
    </lineage>
</organism>
<protein>
    <submittedName>
        <fullName evidence="9">Rhomboid family intramembrane serine protease</fullName>
    </submittedName>
</protein>
<dbReference type="Gene3D" id="1.20.1540.10">
    <property type="entry name" value="Rhomboid-like"/>
    <property type="match status" value="1"/>
</dbReference>
<dbReference type="InterPro" id="IPR035952">
    <property type="entry name" value="Rhomboid-like_sf"/>
</dbReference>
<evidence type="ECO:0000256" key="7">
    <source>
        <dbReference type="SAM" id="Phobius"/>
    </source>
</evidence>
<comment type="similarity">
    <text evidence="2">Belongs to the peptidase S54 family.</text>
</comment>
<dbReference type="PANTHER" id="PTHR43731:SF14">
    <property type="entry name" value="PRESENILIN-ASSOCIATED RHOMBOID-LIKE PROTEIN, MITOCHONDRIAL"/>
    <property type="match status" value="1"/>
</dbReference>
<feature type="transmembrane region" description="Helical" evidence="7">
    <location>
        <begin position="212"/>
        <end position="233"/>
    </location>
</feature>
<gene>
    <name evidence="9" type="ORF">ENR15_18475</name>
</gene>
<dbReference type="InterPro" id="IPR022764">
    <property type="entry name" value="Peptidase_S54_rhomboid_dom"/>
</dbReference>
<sequence>MIPISDNIPSGRLPLVNYAIMGMNVAIFLAELRLEITGNLGNFLQTWGIVPARIHSVITDAITTGNPAAAVAAIVFGTGPLVVAMFLHGSFSQILGNTLFLWVFGKQVEMILGRWRYLLFYLVCGILTGVAQVLVDPTLAVPLVGAQGAVAGVLGAYLLNFPKAKIESILPLVVAFIPVEMPAFFYLLWWFVQQIFYGIGQLEIGGAINPFSMAYWTQVLGMIVGAGLVTLLVQHKPNTAIY</sequence>
<comment type="caution">
    <text evidence="9">The sequence shown here is derived from an EMBL/GenBank/DDBJ whole genome shotgun (WGS) entry which is preliminary data.</text>
</comment>
<keyword evidence="4" id="KW-0378">Hydrolase</keyword>
<dbReference type="GO" id="GO:0004252">
    <property type="term" value="F:serine-type endopeptidase activity"/>
    <property type="evidence" value="ECO:0007669"/>
    <property type="project" value="InterPro"/>
</dbReference>
<evidence type="ECO:0000256" key="5">
    <source>
        <dbReference type="ARBA" id="ARBA00022989"/>
    </source>
</evidence>
<dbReference type="AlphaFoldDB" id="A0A7C3ZW15"/>
<feature type="transmembrane region" description="Helical" evidence="7">
    <location>
        <begin position="15"/>
        <end position="34"/>
    </location>
</feature>
<evidence type="ECO:0000259" key="8">
    <source>
        <dbReference type="Pfam" id="PF01694"/>
    </source>
</evidence>
<dbReference type="EMBL" id="DSPX01000192">
    <property type="protein sequence ID" value="HGG02566.1"/>
    <property type="molecule type" value="Genomic_DNA"/>
</dbReference>
<keyword evidence="3 7" id="KW-0812">Transmembrane</keyword>
<feature type="transmembrane region" description="Helical" evidence="7">
    <location>
        <begin position="172"/>
        <end position="192"/>
    </location>
</feature>
<dbReference type="GO" id="GO:0006508">
    <property type="term" value="P:proteolysis"/>
    <property type="evidence" value="ECO:0007669"/>
    <property type="project" value="UniProtKB-KW"/>
</dbReference>
<dbReference type="InterPro" id="IPR050925">
    <property type="entry name" value="Rhomboid_protease_S54"/>
</dbReference>
<evidence type="ECO:0000256" key="2">
    <source>
        <dbReference type="ARBA" id="ARBA00009045"/>
    </source>
</evidence>
<keyword evidence="9" id="KW-0645">Protease</keyword>
<dbReference type="SUPFAM" id="SSF144091">
    <property type="entry name" value="Rhomboid-like"/>
    <property type="match status" value="1"/>
</dbReference>
<dbReference type="PANTHER" id="PTHR43731">
    <property type="entry name" value="RHOMBOID PROTEASE"/>
    <property type="match status" value="1"/>
</dbReference>
<evidence type="ECO:0000256" key="4">
    <source>
        <dbReference type="ARBA" id="ARBA00022801"/>
    </source>
</evidence>
<dbReference type="Pfam" id="PF01694">
    <property type="entry name" value="Rhomboid"/>
    <property type="match status" value="1"/>
</dbReference>
<evidence type="ECO:0000313" key="9">
    <source>
        <dbReference type="EMBL" id="HGG02566.1"/>
    </source>
</evidence>
<evidence type="ECO:0000256" key="6">
    <source>
        <dbReference type="ARBA" id="ARBA00023136"/>
    </source>
</evidence>
<feature type="transmembrane region" description="Helical" evidence="7">
    <location>
        <begin position="141"/>
        <end position="160"/>
    </location>
</feature>
<dbReference type="GO" id="GO:0016020">
    <property type="term" value="C:membrane"/>
    <property type="evidence" value="ECO:0007669"/>
    <property type="project" value="UniProtKB-SubCell"/>
</dbReference>